<dbReference type="PROSITE" id="PS00113">
    <property type="entry name" value="ADENYLATE_KINASE"/>
    <property type="match status" value="1"/>
</dbReference>
<dbReference type="NCBIfam" id="NF011100">
    <property type="entry name" value="PRK14527.1"/>
    <property type="match status" value="1"/>
</dbReference>
<comment type="subunit">
    <text evidence="6">Monomer.</text>
</comment>
<dbReference type="PRINTS" id="PR00094">
    <property type="entry name" value="ADENYLTKNASE"/>
</dbReference>
<evidence type="ECO:0000256" key="2">
    <source>
        <dbReference type="ARBA" id="ARBA00022741"/>
    </source>
</evidence>
<dbReference type="Pfam" id="PF00406">
    <property type="entry name" value="ADK"/>
    <property type="match status" value="1"/>
</dbReference>
<gene>
    <name evidence="8" type="ORF">DLAC_11801</name>
</gene>
<comment type="similarity">
    <text evidence="6">Belongs to the adenylate kinase family. AK2 subfamily.</text>
</comment>
<dbReference type="GO" id="GO:0006172">
    <property type="term" value="P:ADP biosynthetic process"/>
    <property type="evidence" value="ECO:0007669"/>
    <property type="project" value="UniProtKB-UniRule"/>
</dbReference>
<name>A0A151Z5W5_TIELA</name>
<dbReference type="EC" id="2.7.4.3" evidence="6"/>
<keyword evidence="1 6" id="KW-0808">Transferase</keyword>
<dbReference type="HAMAP" id="MF_00235">
    <property type="entry name" value="Adenylate_kinase_Adk"/>
    <property type="match status" value="1"/>
</dbReference>
<dbReference type="NCBIfam" id="NF001381">
    <property type="entry name" value="PRK00279.1-3"/>
    <property type="match status" value="1"/>
</dbReference>
<comment type="caution">
    <text evidence="8">The sequence shown here is derived from an EMBL/GenBank/DDBJ whole genome shotgun (WGS) entry which is preliminary data.</text>
</comment>
<accession>A0A151Z5W5</accession>
<feature type="binding site" evidence="6">
    <location>
        <position position="67"/>
    </location>
    <ligand>
        <name>AMP</name>
        <dbReference type="ChEBI" id="CHEBI:456215"/>
    </ligand>
</feature>
<dbReference type="InterPro" id="IPR033690">
    <property type="entry name" value="Adenylat_kinase_CS"/>
</dbReference>
<feature type="domain" description="Adenylate kinase active site lid" evidence="7">
    <location>
        <begin position="158"/>
        <end position="193"/>
    </location>
</feature>
<keyword evidence="5 6" id="KW-0496">Mitochondrion</keyword>
<dbReference type="InterPro" id="IPR028587">
    <property type="entry name" value="AK2"/>
</dbReference>
<sequence length="276" mass="30597">MVHEHTQEKQEVRDETLQLFQNLVTKKRDEGLRIVLIGPPGSGKGTQAPIIKDEYCLCHLSTGDMLRAAIEQGTELGKQVKAITESGSLVPDDTMVSMIKENIAKPECSKGFILDGFPRTVVQAEKLDKMLGEDDKKLDHVLDFSIDDSLLTRRITGRLVHLASGRSYHKEFFPPKVPMTDDVTGEPLIQRPDDNEVVLKKRLATFHANTKPVLNYYKHTGILSTIDASQSASFISNTIKAIFLSTFHFPQSFNVFSKPSLDSSSSGNQKSASASH</sequence>
<feature type="binding site" evidence="6">
    <location>
        <position position="62"/>
    </location>
    <ligand>
        <name>AMP</name>
        <dbReference type="ChEBI" id="CHEBI:456215"/>
    </ligand>
</feature>
<dbReference type="CDD" id="cd01428">
    <property type="entry name" value="ADK"/>
    <property type="match status" value="1"/>
</dbReference>
<comment type="catalytic activity">
    <reaction evidence="6">
        <text>AMP + ATP = 2 ADP</text>
        <dbReference type="Rhea" id="RHEA:12973"/>
        <dbReference type="ChEBI" id="CHEBI:30616"/>
        <dbReference type="ChEBI" id="CHEBI:456215"/>
        <dbReference type="ChEBI" id="CHEBI:456216"/>
        <dbReference type="EC" id="2.7.4.3"/>
    </reaction>
</comment>
<feature type="binding site" evidence="6">
    <location>
        <position position="123"/>
    </location>
    <ligand>
        <name>AMP</name>
        <dbReference type="ChEBI" id="CHEBI:456215"/>
    </ligand>
</feature>
<dbReference type="GO" id="GO:0046033">
    <property type="term" value="P:AMP metabolic process"/>
    <property type="evidence" value="ECO:0007669"/>
    <property type="project" value="UniProtKB-UniRule"/>
</dbReference>
<evidence type="ECO:0000313" key="9">
    <source>
        <dbReference type="Proteomes" id="UP000076078"/>
    </source>
</evidence>
<comment type="domain">
    <text evidence="6">Consists of three domains, a large central CORE domain and two small peripheral domains, NMPbind and LID, which undergo movements during catalysis. The LID domain closes over the site of phosphoryl transfer upon ATP binding. Assembling and dissambling the active center during each catalytic cycle provides an effective means to prevent ATP hydrolysis.</text>
</comment>
<comment type="subcellular location">
    <subcellularLocation>
        <location evidence="6">Cytoplasm</location>
        <location evidence="6">Cytosol</location>
    </subcellularLocation>
    <subcellularLocation>
        <location evidence="6">Mitochondrion intermembrane space</location>
    </subcellularLocation>
    <text evidence="6">Predominantly mitochondrial.</text>
</comment>
<feature type="binding site" evidence="6">
    <location>
        <position position="191"/>
    </location>
    <ligand>
        <name>AMP</name>
        <dbReference type="ChEBI" id="CHEBI:456215"/>
    </ligand>
</feature>
<dbReference type="GO" id="GO:0046034">
    <property type="term" value="P:ATP metabolic process"/>
    <property type="evidence" value="ECO:0007669"/>
    <property type="project" value="UniProtKB-UniRule"/>
</dbReference>
<dbReference type="InParanoid" id="A0A151Z5W5"/>
<keyword evidence="2 6" id="KW-0547">Nucleotide-binding</keyword>
<feature type="region of interest" description="LID" evidence="6">
    <location>
        <begin position="157"/>
        <end position="194"/>
    </location>
</feature>
<dbReference type="NCBIfam" id="TIGR01351">
    <property type="entry name" value="adk"/>
    <property type="match status" value="1"/>
</dbReference>
<dbReference type="EMBL" id="LODT01000041">
    <property type="protein sequence ID" value="KYQ89350.1"/>
    <property type="molecule type" value="Genomic_DNA"/>
</dbReference>
<evidence type="ECO:0000256" key="6">
    <source>
        <dbReference type="HAMAP-Rule" id="MF_03168"/>
    </source>
</evidence>
<dbReference type="SUPFAM" id="SSF52540">
    <property type="entry name" value="P-loop containing nucleoside triphosphate hydrolases"/>
    <property type="match status" value="1"/>
</dbReference>
<dbReference type="OMA" id="VYHEQTA"/>
<keyword evidence="6" id="KW-0963">Cytoplasm</keyword>
<keyword evidence="9" id="KW-1185">Reference proteome</keyword>
<feature type="binding site" evidence="6">
    <location>
        <position position="202"/>
    </location>
    <ligand>
        <name>AMP</name>
        <dbReference type="ChEBI" id="CHEBI:456215"/>
    </ligand>
</feature>
<evidence type="ECO:0000259" key="7">
    <source>
        <dbReference type="Pfam" id="PF05191"/>
    </source>
</evidence>
<dbReference type="HAMAP" id="MF_03168">
    <property type="entry name" value="Adenylate_kinase_AK2"/>
    <property type="match status" value="1"/>
</dbReference>
<dbReference type="GO" id="GO:0004017">
    <property type="term" value="F:AMP kinase activity"/>
    <property type="evidence" value="ECO:0007669"/>
    <property type="project" value="UniProtKB-UniRule"/>
</dbReference>
<feature type="binding site" evidence="6">
    <location>
        <begin position="41"/>
        <end position="46"/>
    </location>
    <ligand>
        <name>ATP</name>
        <dbReference type="ChEBI" id="CHEBI:30616"/>
    </ligand>
</feature>
<feature type="binding site" evidence="6">
    <location>
        <position position="230"/>
    </location>
    <ligand>
        <name>ATP</name>
        <dbReference type="ChEBI" id="CHEBI:30616"/>
    </ligand>
</feature>
<dbReference type="InterPro" id="IPR007862">
    <property type="entry name" value="Adenylate_kinase_lid-dom"/>
</dbReference>
<keyword evidence="4 6" id="KW-0067">ATP-binding</keyword>
<dbReference type="InterPro" id="IPR006259">
    <property type="entry name" value="Adenyl_kin_sub"/>
</dbReference>
<dbReference type="GO" id="GO:0005524">
    <property type="term" value="F:ATP binding"/>
    <property type="evidence" value="ECO:0007669"/>
    <property type="project" value="UniProtKB-KW"/>
</dbReference>
<evidence type="ECO:0000256" key="5">
    <source>
        <dbReference type="ARBA" id="ARBA00023128"/>
    </source>
</evidence>
<dbReference type="FunCoup" id="A0A151Z5W5">
    <property type="interactions" value="785"/>
</dbReference>
<evidence type="ECO:0000256" key="4">
    <source>
        <dbReference type="ARBA" id="ARBA00022840"/>
    </source>
</evidence>
<comment type="function">
    <text evidence="6">Catalyzes the reversible transfer of the terminal phosphate group between ATP and AMP. Plays an important role in cellular energy homeostasis and in adenine nucleotide metabolism. Adenylate kinase activity is critical for regulation of the phosphate utilization and the AMP de novo biosynthesis pathways.</text>
</comment>
<dbReference type="GO" id="GO:0005829">
    <property type="term" value="C:cytosol"/>
    <property type="evidence" value="ECO:0007669"/>
    <property type="project" value="UniProtKB-SubCell"/>
</dbReference>
<dbReference type="GO" id="GO:0005758">
    <property type="term" value="C:mitochondrial intermembrane space"/>
    <property type="evidence" value="ECO:0007669"/>
    <property type="project" value="UniProtKB-SubCell"/>
</dbReference>
<keyword evidence="3 6" id="KW-0418">Kinase</keyword>
<dbReference type="STRING" id="361077.A0A151Z5W5"/>
<proteinExistence type="inferred from homology"/>
<dbReference type="Pfam" id="PF05191">
    <property type="entry name" value="ADK_lid"/>
    <property type="match status" value="1"/>
</dbReference>
<protein>
    <recommendedName>
        <fullName evidence="6">Adenylate kinase</fullName>
        <ecNumber evidence="6">2.7.4.3</ecNumber>
    </recommendedName>
    <alternativeName>
        <fullName evidence="6">ATP-AMP transphosphorylase</fullName>
    </alternativeName>
    <alternativeName>
        <fullName evidence="6">ATP:AMP phosphotransferase</fullName>
    </alternativeName>
    <alternativeName>
        <fullName evidence="6">Adenylate kinase cytosolic and mitochondrial</fullName>
    </alternativeName>
    <alternativeName>
        <fullName evidence="6">Adenylate monophosphate kinase</fullName>
    </alternativeName>
</protein>
<feature type="binding site" evidence="6">
    <location>
        <position position="158"/>
    </location>
    <ligand>
        <name>ATP</name>
        <dbReference type="ChEBI" id="CHEBI:30616"/>
    </ligand>
</feature>
<dbReference type="InterPro" id="IPR000850">
    <property type="entry name" value="Adenylat/UMP-CMP_kin"/>
</dbReference>
<organism evidence="8 9">
    <name type="scientific">Tieghemostelium lacteum</name>
    <name type="common">Slime mold</name>
    <name type="synonym">Dictyostelium lacteum</name>
    <dbReference type="NCBI Taxonomy" id="361077"/>
    <lineage>
        <taxon>Eukaryota</taxon>
        <taxon>Amoebozoa</taxon>
        <taxon>Evosea</taxon>
        <taxon>Eumycetozoa</taxon>
        <taxon>Dictyostelia</taxon>
        <taxon>Dictyosteliales</taxon>
        <taxon>Raperosteliaceae</taxon>
        <taxon>Tieghemostelium</taxon>
    </lineage>
</organism>
<dbReference type="AlphaFoldDB" id="A0A151Z5W5"/>
<reference evidence="8 9" key="1">
    <citation type="submission" date="2015-12" db="EMBL/GenBank/DDBJ databases">
        <title>Dictyostelia acquired genes for synthesis and detection of signals that induce cell-type specialization by lateral gene transfer from prokaryotes.</title>
        <authorList>
            <person name="Gloeckner G."/>
            <person name="Schaap P."/>
        </authorList>
    </citation>
    <scope>NUCLEOTIDE SEQUENCE [LARGE SCALE GENOMIC DNA]</scope>
    <source>
        <strain evidence="8 9">TK</strain>
    </source>
</reference>
<feature type="binding site" evidence="6">
    <location>
        <begin position="116"/>
        <end position="119"/>
    </location>
    <ligand>
        <name>AMP</name>
        <dbReference type="ChEBI" id="CHEBI:456215"/>
    </ligand>
</feature>
<dbReference type="InterPro" id="IPR027417">
    <property type="entry name" value="P-loop_NTPase"/>
</dbReference>
<evidence type="ECO:0000256" key="1">
    <source>
        <dbReference type="ARBA" id="ARBA00022679"/>
    </source>
</evidence>
<dbReference type="Proteomes" id="UP000076078">
    <property type="component" value="Unassembled WGS sequence"/>
</dbReference>
<dbReference type="FunFam" id="3.40.50.300:FF:000106">
    <property type="entry name" value="Adenylate kinase mitochondrial"/>
    <property type="match status" value="1"/>
</dbReference>
<evidence type="ECO:0000313" key="8">
    <source>
        <dbReference type="EMBL" id="KYQ89350.1"/>
    </source>
</evidence>
<dbReference type="OrthoDB" id="439792at2759"/>
<dbReference type="PANTHER" id="PTHR23359">
    <property type="entry name" value="NUCLEOTIDE KINASE"/>
    <property type="match status" value="1"/>
</dbReference>
<feature type="binding site" evidence="6">
    <location>
        <begin position="88"/>
        <end position="90"/>
    </location>
    <ligand>
        <name>AMP</name>
        <dbReference type="ChEBI" id="CHEBI:456215"/>
    </ligand>
</feature>
<evidence type="ECO:0000256" key="3">
    <source>
        <dbReference type="ARBA" id="ARBA00022777"/>
    </source>
</evidence>
<feature type="binding site" evidence="6">
    <location>
        <begin position="167"/>
        <end position="168"/>
    </location>
    <ligand>
        <name>ATP</name>
        <dbReference type="ChEBI" id="CHEBI:30616"/>
    </ligand>
</feature>
<feature type="region of interest" description="NMPbind" evidence="6">
    <location>
        <begin position="61"/>
        <end position="90"/>
    </location>
</feature>
<dbReference type="Gene3D" id="3.40.50.300">
    <property type="entry name" value="P-loop containing nucleotide triphosphate hydrolases"/>
    <property type="match status" value="1"/>
</dbReference>